<keyword evidence="4" id="KW-0411">Iron-sulfur</keyword>
<dbReference type="Gene3D" id="3.40.5.90">
    <property type="entry name" value="CDGSH iron-sulfur domain, mitoNEET-type"/>
    <property type="match status" value="2"/>
</dbReference>
<keyword evidence="1" id="KW-0001">2Fe-2S</keyword>
<dbReference type="InterPro" id="IPR018967">
    <property type="entry name" value="FeS-contain_CDGSH-typ"/>
</dbReference>
<keyword evidence="7" id="KW-1185">Reference proteome</keyword>
<sequence length="255" mass="28379">MSKLKIETGSSPAGERFSITVTEKGPYLVYGRPPLAEQFIMPNENNESWYFQEGRHFSTEAEPTALCRCGASQRKPYCDGSHEKAMWDPTLTAHSEPLLDKAEVIEGGTLDMTDNPKYCVFARFCHPEGDAWSLTEQSSAPEARRMAIREASMCPGGRLTAWDKSSGKPFEFRFEPSLGLIEDVTIGSSGGLWIRGGIALRRETGKTYEIRNRVVVCRCGQSANKPYCDGTHAAIKWRDNLEGEPVGETLPEEVY</sequence>
<evidence type="ECO:0000256" key="3">
    <source>
        <dbReference type="ARBA" id="ARBA00023004"/>
    </source>
</evidence>
<dbReference type="AlphaFoldDB" id="A0A1H3XI29"/>
<dbReference type="PANTHER" id="PTHR46491:SF3">
    <property type="entry name" value="CDGSH IRON-SULFUR DOMAIN-CONTAINING PROTEIN 3, MITOCHONDRIAL"/>
    <property type="match status" value="1"/>
</dbReference>
<evidence type="ECO:0000313" key="6">
    <source>
        <dbReference type="EMBL" id="SDZ99085.1"/>
    </source>
</evidence>
<dbReference type="InterPro" id="IPR042216">
    <property type="entry name" value="MitoNEET_CISD"/>
</dbReference>
<dbReference type="SMART" id="SM00704">
    <property type="entry name" value="ZnF_CDGSH"/>
    <property type="match status" value="2"/>
</dbReference>
<name>A0A1H3XI29_9BACT</name>
<dbReference type="PANTHER" id="PTHR46491">
    <property type="entry name" value="CDGSH IRON SULFUR DOMAIN PROTEIN HOMOLOG"/>
    <property type="match status" value="1"/>
</dbReference>
<reference evidence="6 7" key="1">
    <citation type="submission" date="2016-10" db="EMBL/GenBank/DDBJ databases">
        <authorList>
            <person name="de Groot N.N."/>
        </authorList>
    </citation>
    <scope>NUCLEOTIDE SEQUENCE [LARGE SCALE GENOMIC DNA]</scope>
    <source>
        <strain evidence="6 7">DSM 25383</strain>
    </source>
</reference>
<dbReference type="OrthoDB" id="9795032at2"/>
<dbReference type="STRING" id="1033731.SAMN05444145_101227"/>
<evidence type="ECO:0000259" key="5">
    <source>
        <dbReference type="SMART" id="SM00704"/>
    </source>
</evidence>
<dbReference type="GO" id="GO:0046872">
    <property type="term" value="F:metal ion binding"/>
    <property type="evidence" value="ECO:0007669"/>
    <property type="project" value="UniProtKB-KW"/>
</dbReference>
<feature type="domain" description="Iron-binding zinc finger CDGSH type" evidence="5">
    <location>
        <begin position="201"/>
        <end position="238"/>
    </location>
</feature>
<dbReference type="EMBL" id="FNRI01000001">
    <property type="protein sequence ID" value="SDZ99085.1"/>
    <property type="molecule type" value="Genomic_DNA"/>
</dbReference>
<dbReference type="InterPro" id="IPR052950">
    <property type="entry name" value="CISD"/>
</dbReference>
<evidence type="ECO:0000256" key="4">
    <source>
        <dbReference type="ARBA" id="ARBA00023014"/>
    </source>
</evidence>
<evidence type="ECO:0000256" key="2">
    <source>
        <dbReference type="ARBA" id="ARBA00022723"/>
    </source>
</evidence>
<dbReference type="InterPro" id="IPR016548">
    <property type="entry name" value="UCP009180"/>
</dbReference>
<dbReference type="GO" id="GO:0005737">
    <property type="term" value="C:cytoplasm"/>
    <property type="evidence" value="ECO:0007669"/>
    <property type="project" value="UniProtKB-ARBA"/>
</dbReference>
<dbReference type="PIRSF" id="PIRSF009180">
    <property type="entry name" value="UCP009180"/>
    <property type="match status" value="1"/>
</dbReference>
<dbReference type="Proteomes" id="UP000183253">
    <property type="component" value="Unassembled WGS sequence"/>
</dbReference>
<dbReference type="GO" id="GO:0051537">
    <property type="term" value="F:2 iron, 2 sulfur cluster binding"/>
    <property type="evidence" value="ECO:0007669"/>
    <property type="project" value="UniProtKB-KW"/>
</dbReference>
<protein>
    <submittedName>
        <fullName evidence="6">Zn-finger domain of CDGSH type-containing protein</fullName>
    </submittedName>
</protein>
<feature type="domain" description="Iron-binding zinc finger CDGSH type" evidence="5">
    <location>
        <begin position="52"/>
        <end position="88"/>
    </location>
</feature>
<dbReference type="RefSeq" id="WP_010259380.1">
    <property type="nucleotide sequence ID" value="NZ_CAEG01000001.1"/>
</dbReference>
<accession>A0A1H3XI29</accession>
<organism evidence="6 7">
    <name type="scientific">Alistipes timonensis JC136</name>
    <dbReference type="NCBI Taxonomy" id="1033731"/>
    <lineage>
        <taxon>Bacteria</taxon>
        <taxon>Pseudomonadati</taxon>
        <taxon>Bacteroidota</taxon>
        <taxon>Bacteroidia</taxon>
        <taxon>Bacteroidales</taxon>
        <taxon>Rikenellaceae</taxon>
        <taxon>Alistipes</taxon>
    </lineage>
</organism>
<dbReference type="Pfam" id="PF09360">
    <property type="entry name" value="zf-CDGSH"/>
    <property type="match status" value="2"/>
</dbReference>
<keyword evidence="2" id="KW-0479">Metal-binding</keyword>
<gene>
    <name evidence="6" type="ORF">SAMN05444145_101227</name>
</gene>
<evidence type="ECO:0000256" key="1">
    <source>
        <dbReference type="ARBA" id="ARBA00022714"/>
    </source>
</evidence>
<keyword evidence="3" id="KW-0408">Iron</keyword>
<proteinExistence type="predicted"/>
<evidence type="ECO:0000313" key="7">
    <source>
        <dbReference type="Proteomes" id="UP000183253"/>
    </source>
</evidence>